<dbReference type="PATRIC" id="fig|880071.3.peg.839"/>
<keyword evidence="8" id="KW-1185">Reference proteome</keyword>
<feature type="transmembrane region" description="Helical" evidence="6">
    <location>
        <begin position="202"/>
        <end position="225"/>
    </location>
</feature>
<dbReference type="OrthoDB" id="9763003at2"/>
<dbReference type="PANTHER" id="PTHR10010:SF46">
    <property type="entry name" value="SODIUM-DEPENDENT PHOSPHATE TRANSPORT PROTEIN 2B"/>
    <property type="match status" value="1"/>
</dbReference>
<dbReference type="AlphaFoldDB" id="I4AH85"/>
<name>I4AH85_BERLS</name>
<keyword evidence="2" id="KW-1003">Cell membrane</keyword>
<keyword evidence="5 6" id="KW-0472">Membrane</keyword>
<dbReference type="HOGENOM" id="CLU_025063_2_1_10"/>
<feature type="transmembrane region" description="Helical" evidence="6">
    <location>
        <begin position="106"/>
        <end position="123"/>
    </location>
</feature>
<dbReference type="PANTHER" id="PTHR10010">
    <property type="entry name" value="SOLUTE CARRIER FAMILY 34 SODIUM PHOSPHATE , MEMBER 2-RELATED"/>
    <property type="match status" value="1"/>
</dbReference>
<gene>
    <name evidence="7" type="ordered locus">Fleli_0863</name>
</gene>
<dbReference type="EMBL" id="CP003345">
    <property type="protein sequence ID" value="AFM03320.1"/>
    <property type="molecule type" value="Genomic_DNA"/>
</dbReference>
<dbReference type="GO" id="GO:0044341">
    <property type="term" value="P:sodium-dependent phosphate transport"/>
    <property type="evidence" value="ECO:0007669"/>
    <property type="project" value="InterPro"/>
</dbReference>
<dbReference type="STRING" id="880071.Fleli_0863"/>
<evidence type="ECO:0000256" key="1">
    <source>
        <dbReference type="ARBA" id="ARBA00004651"/>
    </source>
</evidence>
<feature type="transmembrane region" description="Helical" evidence="6">
    <location>
        <begin position="354"/>
        <end position="375"/>
    </location>
</feature>
<feature type="transmembrane region" description="Helical" evidence="6">
    <location>
        <begin position="310"/>
        <end position="333"/>
    </location>
</feature>
<keyword evidence="4 6" id="KW-1133">Transmembrane helix</keyword>
<accession>I4AH85</accession>
<keyword evidence="3 6" id="KW-0812">Transmembrane</keyword>
<dbReference type="eggNOG" id="COG1283">
    <property type="taxonomic scope" value="Bacteria"/>
</dbReference>
<evidence type="ECO:0000256" key="6">
    <source>
        <dbReference type="SAM" id="Phobius"/>
    </source>
</evidence>
<sequence>MNLSPQNNIPVKNENTTNLSKLLLRILYAVLIICLFLVSIDMLMSAFRLFGKDIADAIFSVSAHPFAGIFIGLLITAILQSSSTVTAMVVAAVAAGALTIETATPMIMGANVGTTITSAVVALGHISKKKELRKAFAAASLHDFFNVLTALILFPLEYYTHFLSNLAKYVTELLPLSATSENFIPPVISIPSTFIVTQLNDFPILILIFALLCLFLAIRLFINLLKEQMIGKQRQKIHELFFGSIWKSFGWGFITTAAIQSSSVTTSLVVPLVATRKVNIQKAFPFIVGANIGTTLTTLLAALFKSEAAITIALVHILFNLIGAMIFLIVPFMKQIPILLAQRLGMAAMNNRSSALAYLLVVFFVLPFGMIYSSFQDNDLDLQKISTTDIKQDSSFVQKKK</sequence>
<evidence type="ECO:0000256" key="5">
    <source>
        <dbReference type="ARBA" id="ARBA00023136"/>
    </source>
</evidence>
<dbReference type="InterPro" id="IPR003841">
    <property type="entry name" value="Na/Pi_transpt"/>
</dbReference>
<dbReference type="Pfam" id="PF02690">
    <property type="entry name" value="Na_Pi_cotrans"/>
    <property type="match status" value="2"/>
</dbReference>
<evidence type="ECO:0000313" key="8">
    <source>
        <dbReference type="Proteomes" id="UP000006054"/>
    </source>
</evidence>
<evidence type="ECO:0000256" key="3">
    <source>
        <dbReference type="ARBA" id="ARBA00022692"/>
    </source>
</evidence>
<dbReference type="RefSeq" id="WP_014796778.1">
    <property type="nucleotide sequence ID" value="NC_018018.1"/>
</dbReference>
<feature type="transmembrane region" description="Helical" evidence="6">
    <location>
        <begin position="67"/>
        <end position="100"/>
    </location>
</feature>
<organism evidence="7 8">
    <name type="scientific">Bernardetia litoralis (strain ATCC 23117 / DSM 6794 / NBRC 15988 / NCIMB 1366 / Fx l1 / Sio-4)</name>
    <name type="common">Flexibacter litoralis</name>
    <dbReference type="NCBI Taxonomy" id="880071"/>
    <lineage>
        <taxon>Bacteria</taxon>
        <taxon>Pseudomonadati</taxon>
        <taxon>Bacteroidota</taxon>
        <taxon>Cytophagia</taxon>
        <taxon>Cytophagales</taxon>
        <taxon>Bernardetiaceae</taxon>
        <taxon>Bernardetia</taxon>
    </lineage>
</organism>
<feature type="transmembrane region" description="Helical" evidence="6">
    <location>
        <begin position="283"/>
        <end position="304"/>
    </location>
</feature>
<dbReference type="GO" id="GO:0005886">
    <property type="term" value="C:plasma membrane"/>
    <property type="evidence" value="ECO:0007669"/>
    <property type="project" value="UniProtKB-SubCell"/>
</dbReference>
<dbReference type="Proteomes" id="UP000006054">
    <property type="component" value="Chromosome"/>
</dbReference>
<protein>
    <submittedName>
        <fullName evidence="7">Na+/phosphate symporter</fullName>
    </submittedName>
</protein>
<reference evidence="8" key="1">
    <citation type="submission" date="2012-06" db="EMBL/GenBank/DDBJ databases">
        <title>The complete genome of Flexibacter litoralis DSM 6794.</title>
        <authorList>
            <person name="Lucas S."/>
            <person name="Copeland A."/>
            <person name="Lapidus A."/>
            <person name="Glavina del Rio T."/>
            <person name="Dalin E."/>
            <person name="Tice H."/>
            <person name="Bruce D."/>
            <person name="Goodwin L."/>
            <person name="Pitluck S."/>
            <person name="Peters L."/>
            <person name="Ovchinnikova G."/>
            <person name="Lu M."/>
            <person name="Kyrpides N."/>
            <person name="Mavromatis K."/>
            <person name="Ivanova N."/>
            <person name="Brettin T."/>
            <person name="Detter J.C."/>
            <person name="Han C."/>
            <person name="Larimer F."/>
            <person name="Land M."/>
            <person name="Hauser L."/>
            <person name="Markowitz V."/>
            <person name="Cheng J.-F."/>
            <person name="Hugenholtz P."/>
            <person name="Woyke T."/>
            <person name="Wu D."/>
            <person name="Spring S."/>
            <person name="Lang E."/>
            <person name="Kopitz M."/>
            <person name="Brambilla E."/>
            <person name="Klenk H.-P."/>
            <person name="Eisen J.A."/>
        </authorList>
    </citation>
    <scope>NUCLEOTIDE SEQUENCE [LARGE SCALE GENOMIC DNA]</scope>
    <source>
        <strain evidence="8">ATCC 23117 / DSM 6794 / NBRC 15988 / NCIMB 1366 / Sio-4</strain>
    </source>
</reference>
<dbReference type="KEGG" id="fli:Fleli_0863"/>
<evidence type="ECO:0000256" key="2">
    <source>
        <dbReference type="ARBA" id="ARBA00022475"/>
    </source>
</evidence>
<evidence type="ECO:0000256" key="4">
    <source>
        <dbReference type="ARBA" id="ARBA00022989"/>
    </source>
</evidence>
<feature type="transmembrane region" description="Helical" evidence="6">
    <location>
        <begin position="26"/>
        <end position="47"/>
    </location>
</feature>
<feature type="transmembrane region" description="Helical" evidence="6">
    <location>
        <begin position="135"/>
        <end position="156"/>
    </location>
</feature>
<proteinExistence type="predicted"/>
<dbReference type="GO" id="GO:0005436">
    <property type="term" value="F:sodium:phosphate symporter activity"/>
    <property type="evidence" value="ECO:0007669"/>
    <property type="project" value="InterPro"/>
</dbReference>
<evidence type="ECO:0000313" key="7">
    <source>
        <dbReference type="EMBL" id="AFM03320.1"/>
    </source>
</evidence>
<dbReference type="NCBIfam" id="NF037997">
    <property type="entry name" value="Na_Pi_symport"/>
    <property type="match status" value="2"/>
</dbReference>
<comment type="subcellular location">
    <subcellularLocation>
        <location evidence="1">Cell membrane</location>
        <topology evidence="1">Multi-pass membrane protein</topology>
    </subcellularLocation>
</comment>